<proteinExistence type="predicted"/>
<accession>A0ABT0GSR2</accession>
<evidence type="ECO:0000313" key="2">
    <source>
        <dbReference type="Proteomes" id="UP001431221"/>
    </source>
</evidence>
<keyword evidence="2" id="KW-1185">Reference proteome</keyword>
<dbReference type="RefSeq" id="WP_248153449.1">
    <property type="nucleotide sequence ID" value="NZ_JALNMJ010000005.1"/>
</dbReference>
<sequence>MIGGILVLGGGFGLYQAGLVKLNPEQNQQVTNALKAAEGKIADLEGKLGDVSSTVSSQNTGSAVSALESKVTALEGKLNDAVSSASADLAPAVDALKKDMESLRSEVASAPSGGDGAPVNLKPLEDRLAALEKSAQSDSQVDLAPLEKRLSDLEASSTSTSSEADKLSGSVTGLEGQLGELKSTLTDVETRLSNTEATAKAAQTAVSTSDVSLKTLADSQARATETLSSLSADIKSVGEANSAALESIRAEIEALSKRVAAVEATMGDATAREVAARALSVSALKSAVDSGRPYETELAAVKAGLPGDLDLAALEAHAKTGVEPVSVLIAQFPPVARKVYQTFSEPDRSGDILGSLLSSAESLITVRRSGNGEGDGPNAALQRMENAVKAGNLAAALAAYKALPEAGQAAASDWAARAEARVEVDSLTDKASQEVLNALAKKDS</sequence>
<protein>
    <recommendedName>
        <fullName evidence="3">Inner membrane protein</fullName>
    </recommendedName>
</protein>
<dbReference type="Proteomes" id="UP001431221">
    <property type="component" value="Unassembled WGS sequence"/>
</dbReference>
<reference evidence="1" key="1">
    <citation type="submission" date="2022-04" db="EMBL/GenBank/DDBJ databases">
        <title>Roseibium sp. CAU 1639 isolated from mud.</title>
        <authorList>
            <person name="Kim W."/>
        </authorList>
    </citation>
    <scope>NUCLEOTIDE SEQUENCE</scope>
    <source>
        <strain evidence="1">CAU 1639</strain>
    </source>
</reference>
<dbReference type="SUPFAM" id="SSF57997">
    <property type="entry name" value="Tropomyosin"/>
    <property type="match status" value="1"/>
</dbReference>
<dbReference type="EMBL" id="JALNMJ010000005">
    <property type="protein sequence ID" value="MCK7612479.1"/>
    <property type="molecule type" value="Genomic_DNA"/>
</dbReference>
<dbReference type="Gene3D" id="1.10.287.1490">
    <property type="match status" value="1"/>
</dbReference>
<organism evidence="1 2">
    <name type="scientific">Roseibium sediminicola</name>
    <dbReference type="NCBI Taxonomy" id="2933272"/>
    <lineage>
        <taxon>Bacteria</taxon>
        <taxon>Pseudomonadati</taxon>
        <taxon>Pseudomonadota</taxon>
        <taxon>Alphaproteobacteria</taxon>
        <taxon>Hyphomicrobiales</taxon>
        <taxon>Stappiaceae</taxon>
        <taxon>Roseibium</taxon>
    </lineage>
</organism>
<evidence type="ECO:0000313" key="1">
    <source>
        <dbReference type="EMBL" id="MCK7612479.1"/>
    </source>
</evidence>
<evidence type="ECO:0008006" key="3">
    <source>
        <dbReference type="Google" id="ProtNLM"/>
    </source>
</evidence>
<dbReference type="Gene3D" id="1.20.5.340">
    <property type="match status" value="1"/>
</dbReference>
<comment type="caution">
    <text evidence="1">The sequence shown here is derived from an EMBL/GenBank/DDBJ whole genome shotgun (WGS) entry which is preliminary data.</text>
</comment>
<gene>
    <name evidence="1" type="ORF">M0H32_09930</name>
</gene>
<name>A0ABT0GSR2_9HYPH</name>